<gene>
    <name evidence="2" type="ORF">P4I72_36630</name>
</gene>
<dbReference type="EMBL" id="JARLKY010000144">
    <property type="protein sequence ID" value="MEC0232641.1"/>
    <property type="molecule type" value="Genomic_DNA"/>
</dbReference>
<evidence type="ECO:0000313" key="2">
    <source>
        <dbReference type="EMBL" id="MEC0232641.1"/>
    </source>
</evidence>
<accession>A0ABU6GEI9</accession>
<sequence>MSNINDEQDTHNGLPVVKNEDVEFAADAADRDDFEASERAAAADHRQEES</sequence>
<comment type="caution">
    <text evidence="2">The sequence shown here is derived from an EMBL/GenBank/DDBJ whole genome shotgun (WGS) entry which is preliminary data.</text>
</comment>
<name>A0ABU6GEI9_9BACL</name>
<evidence type="ECO:0000256" key="1">
    <source>
        <dbReference type="SAM" id="MobiDB-lite"/>
    </source>
</evidence>
<dbReference type="RefSeq" id="WP_173216647.1">
    <property type="nucleotide sequence ID" value="NZ_JABMKZ010000003.1"/>
</dbReference>
<dbReference type="Proteomes" id="UP001338137">
    <property type="component" value="Unassembled WGS sequence"/>
</dbReference>
<proteinExistence type="predicted"/>
<keyword evidence="3" id="KW-1185">Reference proteome</keyword>
<feature type="region of interest" description="Disordered" evidence="1">
    <location>
        <begin position="1"/>
        <end position="50"/>
    </location>
</feature>
<feature type="compositionally biased region" description="Basic and acidic residues" evidence="1">
    <location>
        <begin position="28"/>
        <end position="50"/>
    </location>
</feature>
<reference evidence="2 3" key="1">
    <citation type="submission" date="2023-03" db="EMBL/GenBank/DDBJ databases">
        <title>Bacillus Genome Sequencing.</title>
        <authorList>
            <person name="Dunlap C."/>
        </authorList>
    </citation>
    <scope>NUCLEOTIDE SEQUENCE [LARGE SCALE GENOMIC DNA]</scope>
    <source>
        <strain evidence="2 3">BD-533</strain>
    </source>
</reference>
<evidence type="ECO:0000313" key="3">
    <source>
        <dbReference type="Proteomes" id="UP001338137"/>
    </source>
</evidence>
<organism evidence="2 3">
    <name type="scientific">Paenibacillus alba</name>
    <dbReference type="NCBI Taxonomy" id="1197127"/>
    <lineage>
        <taxon>Bacteria</taxon>
        <taxon>Bacillati</taxon>
        <taxon>Bacillota</taxon>
        <taxon>Bacilli</taxon>
        <taxon>Bacillales</taxon>
        <taxon>Paenibacillaceae</taxon>
        <taxon>Paenibacillus</taxon>
    </lineage>
</organism>
<protein>
    <submittedName>
        <fullName evidence="2">YfhD family protein</fullName>
    </submittedName>
</protein>